<name>A0A2P2N9U2_RHIMU</name>
<organism evidence="1">
    <name type="scientific">Rhizophora mucronata</name>
    <name type="common">Asiatic mangrove</name>
    <dbReference type="NCBI Taxonomy" id="61149"/>
    <lineage>
        <taxon>Eukaryota</taxon>
        <taxon>Viridiplantae</taxon>
        <taxon>Streptophyta</taxon>
        <taxon>Embryophyta</taxon>
        <taxon>Tracheophyta</taxon>
        <taxon>Spermatophyta</taxon>
        <taxon>Magnoliopsida</taxon>
        <taxon>eudicotyledons</taxon>
        <taxon>Gunneridae</taxon>
        <taxon>Pentapetalae</taxon>
        <taxon>rosids</taxon>
        <taxon>fabids</taxon>
        <taxon>Malpighiales</taxon>
        <taxon>Rhizophoraceae</taxon>
        <taxon>Rhizophora</taxon>
    </lineage>
</organism>
<protein>
    <submittedName>
        <fullName evidence="1">Uncharacterized protein</fullName>
    </submittedName>
</protein>
<sequence length="34" mass="4113">MQICKHYIHQEQTESMAAYQRRPPLVLQLVQRLC</sequence>
<evidence type="ECO:0000313" key="1">
    <source>
        <dbReference type="EMBL" id="MBX39247.1"/>
    </source>
</evidence>
<reference evidence="1" key="1">
    <citation type="submission" date="2018-02" db="EMBL/GenBank/DDBJ databases">
        <title>Rhizophora mucronata_Transcriptome.</title>
        <authorList>
            <person name="Meera S.P."/>
            <person name="Sreeshan A."/>
            <person name="Augustine A."/>
        </authorList>
    </citation>
    <scope>NUCLEOTIDE SEQUENCE</scope>
    <source>
        <tissue evidence="1">Leaf</tissue>
    </source>
</reference>
<proteinExistence type="predicted"/>
<accession>A0A2P2N9U2</accession>
<dbReference type="EMBL" id="GGEC01058763">
    <property type="protein sequence ID" value="MBX39247.1"/>
    <property type="molecule type" value="Transcribed_RNA"/>
</dbReference>
<dbReference type="AlphaFoldDB" id="A0A2P2N9U2"/>